<organism evidence="1 2">
    <name type="scientific">Salimicrobium flavidum</name>
    <dbReference type="NCBI Taxonomy" id="570947"/>
    <lineage>
        <taxon>Bacteria</taxon>
        <taxon>Bacillati</taxon>
        <taxon>Bacillota</taxon>
        <taxon>Bacilli</taxon>
        <taxon>Bacillales</taxon>
        <taxon>Bacillaceae</taxon>
        <taxon>Salimicrobium</taxon>
    </lineage>
</organism>
<protein>
    <submittedName>
        <fullName evidence="1">Uncharacterized protein</fullName>
    </submittedName>
</protein>
<accession>A0A1N7JXH4</accession>
<dbReference type="STRING" id="570947.SAMN05421687_10820"/>
<sequence length="97" mass="10343">MKTITIEHYVQGPTPNNGGAYRVLSAKKDGNRVTSDMAAENVIDFIVGAVGTVANYDAIADDYTIELPAEVTLTAALETHLTDKLESDPLITSVTFA</sequence>
<reference evidence="2" key="1">
    <citation type="submission" date="2017-01" db="EMBL/GenBank/DDBJ databases">
        <authorList>
            <person name="Varghese N."/>
            <person name="Submissions S."/>
        </authorList>
    </citation>
    <scope>NUCLEOTIDE SEQUENCE [LARGE SCALE GENOMIC DNA]</scope>
    <source>
        <strain evidence="2">DSM 23127</strain>
    </source>
</reference>
<dbReference type="AlphaFoldDB" id="A0A1N7JXH4"/>
<dbReference type="OrthoDB" id="2973633at2"/>
<keyword evidence="2" id="KW-1185">Reference proteome</keyword>
<dbReference type="EMBL" id="FTOC01000008">
    <property type="protein sequence ID" value="SIS53946.1"/>
    <property type="molecule type" value="Genomic_DNA"/>
</dbReference>
<name>A0A1N7JXH4_9BACI</name>
<dbReference type="RefSeq" id="WP_076559636.1">
    <property type="nucleotide sequence ID" value="NZ_FTOC01000008.1"/>
</dbReference>
<evidence type="ECO:0000313" key="2">
    <source>
        <dbReference type="Proteomes" id="UP000187608"/>
    </source>
</evidence>
<gene>
    <name evidence="1" type="ORF">SAMN05421687_10820</name>
</gene>
<proteinExistence type="predicted"/>
<dbReference type="Proteomes" id="UP000187608">
    <property type="component" value="Unassembled WGS sequence"/>
</dbReference>
<evidence type="ECO:0000313" key="1">
    <source>
        <dbReference type="EMBL" id="SIS53946.1"/>
    </source>
</evidence>